<sequence length="85" mass="8852">MENKYDYFGDNVPAVPVHPPAALRPDRSPNGSANSKSTGPARGSARHSHLTDLPRGTKIPERIGATAGTGSSAACLRQRGVSRTG</sequence>
<dbReference type="EMBL" id="WKFB01000864">
    <property type="protein sequence ID" value="KAF6717219.1"/>
    <property type="molecule type" value="Genomic_DNA"/>
</dbReference>
<feature type="compositionally biased region" description="Polar residues" evidence="1">
    <location>
        <begin position="29"/>
        <end position="38"/>
    </location>
</feature>
<name>A0A834BXA3_ORYME</name>
<reference evidence="2" key="1">
    <citation type="journal article" name="BMC Genomics">
        <title>Long-read sequencing and de novo genome assembly of marine medaka (Oryzias melastigma).</title>
        <authorList>
            <person name="Liang P."/>
            <person name="Saqib H.S.A."/>
            <person name="Ni X."/>
            <person name="Shen Y."/>
        </authorList>
    </citation>
    <scope>NUCLEOTIDE SEQUENCE</scope>
    <source>
        <strain evidence="2">Bigg-433</strain>
    </source>
</reference>
<evidence type="ECO:0000256" key="1">
    <source>
        <dbReference type="SAM" id="MobiDB-lite"/>
    </source>
</evidence>
<dbReference type="Proteomes" id="UP000646548">
    <property type="component" value="Unassembled WGS sequence"/>
</dbReference>
<gene>
    <name evidence="2" type="ORF">FQA47_009583</name>
</gene>
<comment type="caution">
    <text evidence="2">The sequence shown here is derived from an EMBL/GenBank/DDBJ whole genome shotgun (WGS) entry which is preliminary data.</text>
</comment>
<dbReference type="AlphaFoldDB" id="A0A834BXA3"/>
<evidence type="ECO:0000313" key="3">
    <source>
        <dbReference type="Proteomes" id="UP000646548"/>
    </source>
</evidence>
<evidence type="ECO:0000313" key="2">
    <source>
        <dbReference type="EMBL" id="KAF6717219.1"/>
    </source>
</evidence>
<organism evidence="2 3">
    <name type="scientific">Oryzias melastigma</name>
    <name type="common">Marine medaka</name>
    <dbReference type="NCBI Taxonomy" id="30732"/>
    <lineage>
        <taxon>Eukaryota</taxon>
        <taxon>Metazoa</taxon>
        <taxon>Chordata</taxon>
        <taxon>Craniata</taxon>
        <taxon>Vertebrata</taxon>
        <taxon>Euteleostomi</taxon>
        <taxon>Actinopterygii</taxon>
        <taxon>Neopterygii</taxon>
        <taxon>Teleostei</taxon>
        <taxon>Neoteleostei</taxon>
        <taxon>Acanthomorphata</taxon>
        <taxon>Ovalentaria</taxon>
        <taxon>Atherinomorphae</taxon>
        <taxon>Beloniformes</taxon>
        <taxon>Adrianichthyidae</taxon>
        <taxon>Oryziinae</taxon>
        <taxon>Oryzias</taxon>
    </lineage>
</organism>
<feature type="compositionally biased region" description="Low complexity" evidence="1">
    <location>
        <begin position="64"/>
        <end position="74"/>
    </location>
</feature>
<proteinExistence type="predicted"/>
<protein>
    <submittedName>
        <fullName evidence="2">Uncharacterized protein</fullName>
    </submittedName>
</protein>
<accession>A0A834BXA3</accession>
<feature type="region of interest" description="Disordered" evidence="1">
    <location>
        <begin position="1"/>
        <end position="85"/>
    </location>
</feature>